<dbReference type="InterPro" id="IPR000873">
    <property type="entry name" value="AMP-dep_synth/lig_dom"/>
</dbReference>
<dbReference type="SUPFAM" id="SSF56801">
    <property type="entry name" value="Acetyl-CoA synthetase-like"/>
    <property type="match status" value="1"/>
</dbReference>
<keyword evidence="3" id="KW-1185">Reference proteome</keyword>
<dbReference type="Pfam" id="PF00501">
    <property type="entry name" value="AMP-binding"/>
    <property type="match status" value="1"/>
</dbReference>
<dbReference type="PROSITE" id="PS00455">
    <property type="entry name" value="AMP_BINDING"/>
    <property type="match status" value="1"/>
</dbReference>
<dbReference type="InterPro" id="IPR042099">
    <property type="entry name" value="ANL_N_sf"/>
</dbReference>
<dbReference type="PANTHER" id="PTHR43813">
    <property type="entry name" value="ACYL-ACTIVATING ENZYME 16, CHLOROPLASTIC-RELATED"/>
    <property type="match status" value="1"/>
</dbReference>
<dbReference type="EMBL" id="JBAMMX010000026">
    <property type="protein sequence ID" value="KAK6914355.1"/>
    <property type="molecule type" value="Genomic_DNA"/>
</dbReference>
<feature type="domain" description="AMP-dependent synthetase/ligase" evidence="1">
    <location>
        <begin position="532"/>
        <end position="677"/>
    </location>
</feature>
<dbReference type="InterPro" id="IPR052987">
    <property type="entry name" value="Chloroplast_AMP-bd_Enzymes"/>
</dbReference>
<evidence type="ECO:0000259" key="1">
    <source>
        <dbReference type="Pfam" id="PF00501"/>
    </source>
</evidence>
<gene>
    <name evidence="2" type="ORF">RJ641_021676</name>
</gene>
<sequence length="776" mass="86420">MPFTSYSLTLTSAVGSLVEAQGSEFDFLPTSEFLARPRSIHHEKTSCAQPVACDFLLEISIANGIDDGVLDCIPCIHVGNLKGSSPSSLTIVIERSYVVLIAVAIRGPNEQGYAGMITKALQKIINCAPSTLINTHRINIPYASYQYRHLNPSCPLSTPIFSNQSYLPRIDLCYVPFNGNLSEAATNQQRNSWPACKSKVNSTRPNRGKALHFHFKCTRYKQNLVRDYFALKKKKEIALRRCSPLLEGTFLSGNGTLASSEWKAVPDIWRSSAERFGDRIALVDPYHDPPSNLTYKQHRKTILDLLFNLEVLDTIGPDGRPTRLRQKHDRTLAPEMISSLLLISSKPVFNGSRKTSDVYLFKRRNMITLIYFLSQLEQEILDFAEGLRVVGVKPEEKVSLFADNSCRANFLKFCKSFVFDEEKSSFDLIDTLEVSSAFSAVVETPTKAVSESLNAINGRFQSPSSFCHHETTLFNESHSSPHQLLILSSEYDKQSFLVCLRCCCCESAFLGPIHPSLQQPEISVAVYYPPLYEGTMATGAINVVRGTRSSVEELFQIYNHSDSVALIVDNATIFNKMTETFCSKASIRFVILLWGDKSSLVIDPKMEVPIFDYNDIMELGRQSRCNLFGSSDARQLYTYEPISSDDVATLVYTSGTTGNPKGVMLTHRNLLHQGKGCRERAALPLTASRNSNLKIGTIQSHGVEKPSCQTLHSRLRRISGGSQIHHCQKHFKLASNSSSRCLGPAWDSDEIVCLSVFNFGLCANEQSSKLDSSLLV</sequence>
<dbReference type="AlphaFoldDB" id="A0AAN8YVX6"/>
<name>A0AAN8YVX6_9MAGN</name>
<reference evidence="2 3" key="1">
    <citation type="submission" date="2023-12" db="EMBL/GenBank/DDBJ databases">
        <title>A high-quality genome assembly for Dillenia turbinata (Dilleniales).</title>
        <authorList>
            <person name="Chanderbali A."/>
        </authorList>
    </citation>
    <scope>NUCLEOTIDE SEQUENCE [LARGE SCALE GENOMIC DNA]</scope>
    <source>
        <strain evidence="2">LSX21</strain>
        <tissue evidence="2">Leaf</tissue>
    </source>
</reference>
<dbReference type="Proteomes" id="UP001370490">
    <property type="component" value="Unassembled WGS sequence"/>
</dbReference>
<dbReference type="InterPro" id="IPR020845">
    <property type="entry name" value="AMP-binding_CS"/>
</dbReference>
<organism evidence="2 3">
    <name type="scientific">Dillenia turbinata</name>
    <dbReference type="NCBI Taxonomy" id="194707"/>
    <lineage>
        <taxon>Eukaryota</taxon>
        <taxon>Viridiplantae</taxon>
        <taxon>Streptophyta</taxon>
        <taxon>Embryophyta</taxon>
        <taxon>Tracheophyta</taxon>
        <taxon>Spermatophyta</taxon>
        <taxon>Magnoliopsida</taxon>
        <taxon>eudicotyledons</taxon>
        <taxon>Gunneridae</taxon>
        <taxon>Pentapetalae</taxon>
        <taxon>Dilleniales</taxon>
        <taxon>Dilleniaceae</taxon>
        <taxon>Dillenia</taxon>
    </lineage>
</organism>
<comment type="caution">
    <text evidence="2">The sequence shown here is derived from an EMBL/GenBank/DDBJ whole genome shotgun (WGS) entry which is preliminary data.</text>
</comment>
<evidence type="ECO:0000313" key="3">
    <source>
        <dbReference type="Proteomes" id="UP001370490"/>
    </source>
</evidence>
<dbReference type="GO" id="GO:0030497">
    <property type="term" value="P:fatty acid elongation"/>
    <property type="evidence" value="ECO:0007669"/>
    <property type="project" value="TreeGrafter"/>
</dbReference>
<evidence type="ECO:0000313" key="2">
    <source>
        <dbReference type="EMBL" id="KAK6914355.1"/>
    </source>
</evidence>
<dbReference type="PANTHER" id="PTHR43813:SF1">
    <property type="entry name" value="ACYL-ACTIVATING ENZYME 16, CHLOROPLASTIC-RELATED"/>
    <property type="match status" value="1"/>
</dbReference>
<protein>
    <submittedName>
        <fullName evidence="2">AMP-dependent synthetase/ligase</fullName>
    </submittedName>
</protein>
<proteinExistence type="predicted"/>
<dbReference type="Gene3D" id="3.40.50.12780">
    <property type="entry name" value="N-terminal domain of ligase-like"/>
    <property type="match status" value="1"/>
</dbReference>
<dbReference type="GO" id="GO:0008922">
    <property type="term" value="F:long-chain fatty acid [acyl-carrier-protein] ligase activity"/>
    <property type="evidence" value="ECO:0007669"/>
    <property type="project" value="TreeGrafter"/>
</dbReference>
<dbReference type="GO" id="GO:0009507">
    <property type="term" value="C:chloroplast"/>
    <property type="evidence" value="ECO:0007669"/>
    <property type="project" value="TreeGrafter"/>
</dbReference>
<accession>A0AAN8YVX6</accession>